<feature type="transmembrane region" description="Helical" evidence="5">
    <location>
        <begin position="250"/>
        <end position="267"/>
    </location>
</feature>
<dbReference type="InterPro" id="IPR037185">
    <property type="entry name" value="EmrE-like"/>
</dbReference>
<feature type="transmembrane region" description="Helical" evidence="5">
    <location>
        <begin position="155"/>
        <end position="173"/>
    </location>
</feature>
<dbReference type="Pfam" id="PF00892">
    <property type="entry name" value="EamA"/>
    <property type="match status" value="1"/>
</dbReference>
<comment type="caution">
    <text evidence="7">The sequence shown here is derived from an EMBL/GenBank/DDBJ whole genome shotgun (WGS) entry which is preliminary data.</text>
</comment>
<feature type="transmembrane region" description="Helical" evidence="5">
    <location>
        <begin position="273"/>
        <end position="290"/>
    </location>
</feature>
<keyword evidence="4 5" id="KW-0472">Membrane</keyword>
<accession>A0ABU5DWJ2</accession>
<dbReference type="PANTHER" id="PTHR32322:SF9">
    <property type="entry name" value="AMINO-ACID METABOLITE EFFLUX PUMP-RELATED"/>
    <property type="match status" value="1"/>
</dbReference>
<feature type="transmembrane region" description="Helical" evidence="5">
    <location>
        <begin position="128"/>
        <end position="149"/>
    </location>
</feature>
<evidence type="ECO:0000256" key="5">
    <source>
        <dbReference type="SAM" id="Phobius"/>
    </source>
</evidence>
<dbReference type="InterPro" id="IPR050638">
    <property type="entry name" value="AA-Vitamin_Transporters"/>
</dbReference>
<dbReference type="RefSeq" id="WP_320500092.1">
    <property type="nucleotide sequence ID" value="NZ_JAXCLX010000001.1"/>
</dbReference>
<gene>
    <name evidence="7" type="ORF">SMD31_07000</name>
</gene>
<dbReference type="Proteomes" id="UP001271769">
    <property type="component" value="Unassembled WGS sequence"/>
</dbReference>
<evidence type="ECO:0000313" key="8">
    <source>
        <dbReference type="Proteomes" id="UP001271769"/>
    </source>
</evidence>
<feature type="transmembrane region" description="Helical" evidence="5">
    <location>
        <begin position="216"/>
        <end position="238"/>
    </location>
</feature>
<reference evidence="7 8" key="1">
    <citation type="journal article" date="2013" name="Antonie Van Leeuwenhoek">
        <title>Dongia rigui sp. nov., isolated from freshwater of a large wetland in Korea.</title>
        <authorList>
            <person name="Baik K.S."/>
            <person name="Hwang Y.M."/>
            <person name="Choi J.S."/>
            <person name="Kwon J."/>
            <person name="Seong C.N."/>
        </authorList>
    </citation>
    <scope>NUCLEOTIDE SEQUENCE [LARGE SCALE GENOMIC DNA]</scope>
    <source>
        <strain evidence="7 8">04SU4-P</strain>
    </source>
</reference>
<dbReference type="EMBL" id="JAXCLX010000001">
    <property type="protein sequence ID" value="MDY0871662.1"/>
    <property type="molecule type" value="Genomic_DNA"/>
</dbReference>
<keyword evidence="3 5" id="KW-1133">Transmembrane helix</keyword>
<proteinExistence type="predicted"/>
<feature type="transmembrane region" description="Helical" evidence="5">
    <location>
        <begin position="185"/>
        <end position="210"/>
    </location>
</feature>
<evidence type="ECO:0000256" key="2">
    <source>
        <dbReference type="ARBA" id="ARBA00022692"/>
    </source>
</evidence>
<comment type="subcellular location">
    <subcellularLocation>
        <location evidence="1">Membrane</location>
        <topology evidence="1">Multi-pass membrane protein</topology>
    </subcellularLocation>
</comment>
<evidence type="ECO:0000256" key="3">
    <source>
        <dbReference type="ARBA" id="ARBA00022989"/>
    </source>
</evidence>
<dbReference type="SUPFAM" id="SSF103481">
    <property type="entry name" value="Multidrug resistance efflux transporter EmrE"/>
    <property type="match status" value="2"/>
</dbReference>
<sequence length="297" mass="30382">MPVPTTLTWRIACLANVAMLAFAANSLLCRLALGAGSIDAASFASLRMVSGAAVLALILRLRGGSVTAGGVMALRAAARPALMLFLYMACFSFAYLSLGAGTGALILFGAVQLTMFSVALLGGERFSALSWGGLALAFAGLVYLVLPGLHAPDPLGALLMVIAGLGWGFYSLLGRHAADPLLATARNFLMAVPPVLAVSLASLLLAPGIAHAQTRGVLLALASGALASGCGYVVWYALLPHLSAMRAATLQLSVPAIAALGGVLFLGEMLTQRLIFAAMATLGGVAIVLMQRHRPRG</sequence>
<feature type="domain" description="EamA" evidence="6">
    <location>
        <begin position="155"/>
        <end position="289"/>
    </location>
</feature>
<protein>
    <submittedName>
        <fullName evidence="7">DMT family transporter</fullName>
    </submittedName>
</protein>
<evidence type="ECO:0000256" key="4">
    <source>
        <dbReference type="ARBA" id="ARBA00023136"/>
    </source>
</evidence>
<dbReference type="PANTHER" id="PTHR32322">
    <property type="entry name" value="INNER MEMBRANE TRANSPORTER"/>
    <property type="match status" value="1"/>
</dbReference>
<organism evidence="7 8">
    <name type="scientific">Dongia rigui</name>
    <dbReference type="NCBI Taxonomy" id="940149"/>
    <lineage>
        <taxon>Bacteria</taxon>
        <taxon>Pseudomonadati</taxon>
        <taxon>Pseudomonadota</taxon>
        <taxon>Alphaproteobacteria</taxon>
        <taxon>Rhodospirillales</taxon>
        <taxon>Dongiaceae</taxon>
        <taxon>Dongia</taxon>
    </lineage>
</organism>
<name>A0ABU5DWJ2_9PROT</name>
<feature type="transmembrane region" description="Helical" evidence="5">
    <location>
        <begin position="80"/>
        <end position="98"/>
    </location>
</feature>
<dbReference type="InterPro" id="IPR000620">
    <property type="entry name" value="EamA_dom"/>
</dbReference>
<evidence type="ECO:0000256" key="1">
    <source>
        <dbReference type="ARBA" id="ARBA00004141"/>
    </source>
</evidence>
<keyword evidence="8" id="KW-1185">Reference proteome</keyword>
<feature type="transmembrane region" description="Helical" evidence="5">
    <location>
        <begin position="7"/>
        <end position="28"/>
    </location>
</feature>
<keyword evidence="2 5" id="KW-0812">Transmembrane</keyword>
<evidence type="ECO:0000313" key="7">
    <source>
        <dbReference type="EMBL" id="MDY0871662.1"/>
    </source>
</evidence>
<evidence type="ECO:0000259" key="6">
    <source>
        <dbReference type="Pfam" id="PF00892"/>
    </source>
</evidence>